<organism evidence="1 2">
    <name type="scientific">Pelagibaculum spongiae</name>
    <dbReference type="NCBI Taxonomy" id="2080658"/>
    <lineage>
        <taxon>Bacteria</taxon>
        <taxon>Pseudomonadati</taxon>
        <taxon>Pseudomonadota</taxon>
        <taxon>Gammaproteobacteria</taxon>
        <taxon>Oceanospirillales</taxon>
        <taxon>Pelagibaculum</taxon>
    </lineage>
</organism>
<dbReference type="AlphaFoldDB" id="A0A2V1GRB7"/>
<keyword evidence="2" id="KW-1185">Reference proteome</keyword>
<reference evidence="1 2" key="1">
    <citation type="submission" date="2018-04" db="EMBL/GenBank/DDBJ databases">
        <title>Thalassorhabdus spongiae gen. nov., sp. nov., isolated from a marine sponge in South-West Iceland.</title>
        <authorList>
            <person name="Knobloch S."/>
            <person name="Daussin A."/>
            <person name="Johannsson R."/>
            <person name="Marteinsson V.T."/>
        </authorList>
    </citation>
    <scope>NUCLEOTIDE SEQUENCE [LARGE SCALE GENOMIC DNA]</scope>
    <source>
        <strain evidence="1 2">Hp12</strain>
    </source>
</reference>
<dbReference type="Gene3D" id="3.30.70.1400">
    <property type="entry name" value="Aminomethyltransferase beta-barrel domains"/>
    <property type="match status" value="1"/>
</dbReference>
<dbReference type="Gene3D" id="3.30.70.1630">
    <property type="match status" value="1"/>
</dbReference>
<evidence type="ECO:0000313" key="2">
    <source>
        <dbReference type="Proteomes" id="UP000244906"/>
    </source>
</evidence>
<accession>A0A2V1GRB7</accession>
<name>A0A2V1GRB7_9GAMM</name>
<sequence length="327" mass="35761">MPSSAIQALFNMSTATIQQQIQQLNSDKSGLVLLNNQEMVRFTGPDTLTFLQGQLTCDVRQITDDCSKLGAHCTAKGRMIFTFRLIRSGDDLLMALEQSTADLVKSSLGKYAVFSKVTIEKDDSVVRIGANLVGAQQLAALLQLTLPQQLDQQTSSADASVCMVHGWSEQSAFYEFTLQQPSVELLNQLQLLDSQCWNYQQTRAGLPIISQPLSEAFTPHMVNLPAAGAVNFKKGCYTGQEVVARTHYLGKSKRRLCIGQVTLASKPELDQPISNTEGKDVATLVCATESEMVGSYLISFVGREDQTDLNISGSPIVLIDLPYSLEN</sequence>
<dbReference type="Proteomes" id="UP000244906">
    <property type="component" value="Unassembled WGS sequence"/>
</dbReference>
<dbReference type="EMBL" id="QDDL01000011">
    <property type="protein sequence ID" value="PVZ64944.1"/>
    <property type="molecule type" value="Genomic_DNA"/>
</dbReference>
<dbReference type="PANTHER" id="PTHR22602:SF0">
    <property type="entry name" value="TRANSFERASE CAF17, MITOCHONDRIAL-RELATED"/>
    <property type="match status" value="1"/>
</dbReference>
<protein>
    <recommendedName>
        <fullName evidence="3">Aminomethyltransferase folate-binding domain-containing protein</fullName>
    </recommendedName>
</protein>
<dbReference type="PIRSF" id="PIRSF006487">
    <property type="entry name" value="GcvT"/>
    <property type="match status" value="1"/>
</dbReference>
<gene>
    <name evidence="1" type="ORF">DC094_18960</name>
</gene>
<dbReference type="OrthoDB" id="9796287at2"/>
<evidence type="ECO:0008006" key="3">
    <source>
        <dbReference type="Google" id="ProtNLM"/>
    </source>
</evidence>
<dbReference type="NCBIfam" id="TIGR03317">
    <property type="entry name" value="ygfZ_signature"/>
    <property type="match status" value="1"/>
</dbReference>
<proteinExistence type="predicted"/>
<dbReference type="InterPro" id="IPR017703">
    <property type="entry name" value="YgfZ/GCV_T_CS"/>
</dbReference>
<dbReference type="RefSeq" id="WP_116688699.1">
    <property type="nucleotide sequence ID" value="NZ_CAWNYD010000011.1"/>
</dbReference>
<dbReference type="PANTHER" id="PTHR22602">
    <property type="entry name" value="TRANSFERASE CAF17, MITOCHONDRIAL-RELATED"/>
    <property type="match status" value="1"/>
</dbReference>
<dbReference type="GO" id="GO:0016226">
    <property type="term" value="P:iron-sulfur cluster assembly"/>
    <property type="evidence" value="ECO:0007669"/>
    <property type="project" value="TreeGrafter"/>
</dbReference>
<comment type="caution">
    <text evidence="1">The sequence shown here is derived from an EMBL/GenBank/DDBJ whole genome shotgun (WGS) entry which is preliminary data.</text>
</comment>
<dbReference type="Gene3D" id="2.40.30.160">
    <property type="match status" value="1"/>
</dbReference>
<evidence type="ECO:0000313" key="1">
    <source>
        <dbReference type="EMBL" id="PVZ64944.1"/>
    </source>
</evidence>
<dbReference type="InterPro" id="IPR045179">
    <property type="entry name" value="YgfZ/GcvT"/>
</dbReference>
<dbReference type="SUPFAM" id="SSF103025">
    <property type="entry name" value="Folate-binding domain"/>
    <property type="match status" value="1"/>
</dbReference>